<gene>
    <name evidence="1" type="ORF">ACFOW8_08215</name>
</gene>
<evidence type="ECO:0000313" key="2">
    <source>
        <dbReference type="Proteomes" id="UP001595767"/>
    </source>
</evidence>
<evidence type="ECO:0000313" key="1">
    <source>
        <dbReference type="EMBL" id="MFC4124908.1"/>
    </source>
</evidence>
<comment type="caution">
    <text evidence="1">The sequence shown here is derived from an EMBL/GenBank/DDBJ whole genome shotgun (WGS) entry which is preliminary data.</text>
</comment>
<dbReference type="EMBL" id="JBHSBA010000003">
    <property type="protein sequence ID" value="MFC4124908.1"/>
    <property type="molecule type" value="Genomic_DNA"/>
</dbReference>
<evidence type="ECO:0008006" key="3">
    <source>
        <dbReference type="Google" id="ProtNLM"/>
    </source>
</evidence>
<protein>
    <recommendedName>
        <fullName evidence="3">RES domain-containing protein</fullName>
    </recommendedName>
</protein>
<dbReference type="RefSeq" id="WP_378547762.1">
    <property type="nucleotide sequence ID" value="NZ_JBHSBA010000003.1"/>
</dbReference>
<organism evidence="1 2">
    <name type="scientific">Nocardia rhizosphaerae</name>
    <dbReference type="NCBI Taxonomy" id="1691571"/>
    <lineage>
        <taxon>Bacteria</taxon>
        <taxon>Bacillati</taxon>
        <taxon>Actinomycetota</taxon>
        <taxon>Actinomycetes</taxon>
        <taxon>Mycobacteriales</taxon>
        <taxon>Nocardiaceae</taxon>
        <taxon>Nocardia</taxon>
    </lineage>
</organism>
<name>A0ABV8L445_9NOCA</name>
<dbReference type="Proteomes" id="UP001595767">
    <property type="component" value="Unassembled WGS sequence"/>
</dbReference>
<proteinExistence type="predicted"/>
<keyword evidence="2" id="KW-1185">Reference proteome</keyword>
<sequence length="142" mass="15878">MTVLYHGGVPGLRVGDVITPDHDRRRHDGCAQCAAGDSPGHHAVYASTSRLYATHYASLYGRGDLYRVELDNPTRSTEDSIETWHGPTARVVAVLDRAVLLTMSQRRRLYREWRDADKAVGWSTGFAARDFALARRIGLVLR</sequence>
<accession>A0ABV8L445</accession>
<reference evidence="2" key="1">
    <citation type="journal article" date="2019" name="Int. J. Syst. Evol. Microbiol.">
        <title>The Global Catalogue of Microorganisms (GCM) 10K type strain sequencing project: providing services to taxonomists for standard genome sequencing and annotation.</title>
        <authorList>
            <consortium name="The Broad Institute Genomics Platform"/>
            <consortium name="The Broad Institute Genome Sequencing Center for Infectious Disease"/>
            <person name="Wu L."/>
            <person name="Ma J."/>
        </authorList>
    </citation>
    <scope>NUCLEOTIDE SEQUENCE [LARGE SCALE GENOMIC DNA]</scope>
    <source>
        <strain evidence="2">CGMCC 4.7204</strain>
    </source>
</reference>